<accession>H6L3N3</accession>
<dbReference type="OrthoDB" id="1490925at2"/>
<evidence type="ECO:0000313" key="1">
    <source>
        <dbReference type="EMBL" id="AFC24981.1"/>
    </source>
</evidence>
<name>H6L3N3_SAPGL</name>
<protein>
    <submittedName>
        <fullName evidence="1">Uncharacterized protein</fullName>
    </submittedName>
</protein>
<reference evidence="1 2" key="1">
    <citation type="journal article" date="2012" name="Stand. Genomic Sci.">
        <title>Complete genome sequencing and analysis of Saprospira grandis str. Lewin, a predatory marine bacterium.</title>
        <authorList>
            <person name="Saw J.H."/>
            <person name="Yuryev A."/>
            <person name="Kanbe M."/>
            <person name="Hou S."/>
            <person name="Young A.G."/>
            <person name="Aizawa S."/>
            <person name="Alam M."/>
        </authorList>
    </citation>
    <scope>NUCLEOTIDE SEQUENCE [LARGE SCALE GENOMIC DNA]</scope>
    <source>
        <strain evidence="1 2">Lewin</strain>
    </source>
</reference>
<dbReference type="Proteomes" id="UP000007519">
    <property type="component" value="Chromosome"/>
</dbReference>
<dbReference type="EMBL" id="CP002831">
    <property type="protein sequence ID" value="AFC24981.1"/>
    <property type="molecule type" value="Genomic_DNA"/>
</dbReference>
<sequence length="472" mass="56290">MYKSKLFALYRSLGTAQEQRLGRFLSSPYHNQREDILALYDYIHNHATETDRQSLRKETVYAALFEGPYKVAKMDHLMSMLLQLIERFLLVERIEQEPLESQIKLNRSYLELGLDKHFRQSWRKAEALREESPLRDSNYYRYGYYLEYQRYEQSTSERRHQAKNLLKLSQSFDIYFLAERFKQACLMLAHEAVYKVEYNRSLVELLEQYVQQNPQLLAQDSPLSLYFFCYQSLLPPYPEASFQAFKKALLGPAQNTLPKAELRDLYLLAINYCIRRSNSGQKHYLKELLYFYKSGLQEGILIQNGRLPTSSFKNMVKAALKSKEFAWAKEFIEQYPPYLDPKHRAAYLHYAQGEYYYYLGQYEQAMLALQEIEFGDIFMNLSARLLLLKMYYELGELEALEAQINSMKIYLQRKDQLGYHRENYKNILYFCRRLLQLPPYPKIAEKKKLEADIQSRQPLTEKDWLLQQLAKK</sequence>
<proteinExistence type="predicted"/>
<keyword evidence="2" id="KW-1185">Reference proteome</keyword>
<dbReference type="KEGG" id="sgn:SGRA_2252"/>
<dbReference type="AlphaFoldDB" id="H6L3N3"/>
<dbReference type="HOGENOM" id="CLU_044325_0_0_10"/>
<evidence type="ECO:0000313" key="2">
    <source>
        <dbReference type="Proteomes" id="UP000007519"/>
    </source>
</evidence>
<organism evidence="1 2">
    <name type="scientific">Saprospira grandis (strain Lewin)</name>
    <dbReference type="NCBI Taxonomy" id="984262"/>
    <lineage>
        <taxon>Bacteria</taxon>
        <taxon>Pseudomonadati</taxon>
        <taxon>Bacteroidota</taxon>
        <taxon>Saprospiria</taxon>
        <taxon>Saprospirales</taxon>
        <taxon>Saprospiraceae</taxon>
        <taxon>Saprospira</taxon>
    </lineage>
</organism>
<gene>
    <name evidence="1" type="ordered locus">SGRA_2252</name>
</gene>
<dbReference type="RefSeq" id="WP_015692596.1">
    <property type="nucleotide sequence ID" value="NC_016940.1"/>
</dbReference>